<gene>
    <name evidence="3" type="ORF">JIN84_16985</name>
</gene>
<feature type="transmembrane region" description="Helical" evidence="1">
    <location>
        <begin position="21"/>
        <end position="38"/>
    </location>
</feature>
<dbReference type="InterPro" id="IPR007065">
    <property type="entry name" value="HPP"/>
</dbReference>
<dbReference type="InterPro" id="IPR058581">
    <property type="entry name" value="TM_HPP"/>
</dbReference>
<reference evidence="3" key="1">
    <citation type="submission" date="2021-01" db="EMBL/GenBank/DDBJ databases">
        <title>Modified the classification status of verrucomicrobia.</title>
        <authorList>
            <person name="Feng X."/>
        </authorList>
    </citation>
    <scope>NUCLEOTIDE SEQUENCE</scope>
    <source>
        <strain evidence="3">JCM 18052</strain>
    </source>
</reference>
<evidence type="ECO:0000256" key="1">
    <source>
        <dbReference type="SAM" id="Phobius"/>
    </source>
</evidence>
<dbReference type="EMBL" id="JAENIK010000012">
    <property type="protein sequence ID" value="MBK1817318.1"/>
    <property type="molecule type" value="Genomic_DNA"/>
</dbReference>
<keyword evidence="1" id="KW-1133">Transmembrane helix</keyword>
<name>A0A934R7E3_9BACT</name>
<dbReference type="AlphaFoldDB" id="A0A934R7E3"/>
<protein>
    <submittedName>
        <fullName evidence="3">HPP family protein</fullName>
    </submittedName>
</protein>
<keyword evidence="1" id="KW-0812">Transmembrane</keyword>
<feature type="transmembrane region" description="Helical" evidence="1">
    <location>
        <begin position="142"/>
        <end position="165"/>
    </location>
</feature>
<dbReference type="PANTHER" id="PTHR33741:SF5">
    <property type="entry name" value="TRANSMEMBRANE PROTEIN DDB_G0269096-RELATED"/>
    <property type="match status" value="1"/>
</dbReference>
<feature type="transmembrane region" description="Helical" evidence="1">
    <location>
        <begin position="76"/>
        <end position="93"/>
    </location>
</feature>
<keyword evidence="4" id="KW-1185">Reference proteome</keyword>
<sequence length="227" mass="24412">MSYLKSLLGIELSAVSWREKIVSMLGGLISIIVLTFITERVLSLSGATAVIASMGASAVLLFAVPHGQLSQPWPVLAGHVFSALIGVICARFIRGPELAAAFAVCLSIGMMHHMKCIHPPGGATALTAVLGGNAIHDMGFRFVLFPVLVNCLIMVGVAVLFNIFFGWRRYPAYLSHPATPPPPETPSHEEIITALKSIDSFVDVNEDDLIRISRLLANRQEKSDPSP</sequence>
<organism evidence="3 4">
    <name type="scientific">Luteolibacter yonseiensis</name>
    <dbReference type="NCBI Taxonomy" id="1144680"/>
    <lineage>
        <taxon>Bacteria</taxon>
        <taxon>Pseudomonadati</taxon>
        <taxon>Verrucomicrobiota</taxon>
        <taxon>Verrucomicrobiia</taxon>
        <taxon>Verrucomicrobiales</taxon>
        <taxon>Verrucomicrobiaceae</taxon>
        <taxon>Luteolibacter</taxon>
    </lineage>
</organism>
<dbReference type="Pfam" id="PF04982">
    <property type="entry name" value="TM_HPP"/>
    <property type="match status" value="1"/>
</dbReference>
<accession>A0A934R7E3</accession>
<keyword evidence="1" id="KW-0472">Membrane</keyword>
<dbReference type="Proteomes" id="UP000600139">
    <property type="component" value="Unassembled WGS sequence"/>
</dbReference>
<dbReference type="RefSeq" id="WP_200352263.1">
    <property type="nucleotide sequence ID" value="NZ_BAABHZ010000001.1"/>
</dbReference>
<comment type="caution">
    <text evidence="3">The sequence shown here is derived from an EMBL/GenBank/DDBJ whole genome shotgun (WGS) entry which is preliminary data.</text>
</comment>
<proteinExistence type="predicted"/>
<evidence type="ECO:0000259" key="2">
    <source>
        <dbReference type="Pfam" id="PF04982"/>
    </source>
</evidence>
<evidence type="ECO:0000313" key="4">
    <source>
        <dbReference type="Proteomes" id="UP000600139"/>
    </source>
</evidence>
<dbReference type="PANTHER" id="PTHR33741">
    <property type="entry name" value="TRANSMEMBRANE PROTEIN DDB_G0269096-RELATED"/>
    <property type="match status" value="1"/>
</dbReference>
<feature type="domain" description="HPP transmembrane region" evidence="2">
    <location>
        <begin position="14"/>
        <end position="171"/>
    </location>
</feature>
<evidence type="ECO:0000313" key="3">
    <source>
        <dbReference type="EMBL" id="MBK1817318.1"/>
    </source>
</evidence>
<feature type="transmembrane region" description="Helical" evidence="1">
    <location>
        <begin position="44"/>
        <end position="64"/>
    </location>
</feature>